<keyword evidence="4" id="KW-0808">Transferase</keyword>
<evidence type="ECO:0000259" key="14">
    <source>
        <dbReference type="PROSITE" id="PS51194"/>
    </source>
</evidence>
<dbReference type="GO" id="GO:0005524">
    <property type="term" value="F:ATP binding"/>
    <property type="evidence" value="ECO:0007669"/>
    <property type="project" value="UniProtKB-KW"/>
</dbReference>
<protein>
    <submittedName>
        <fullName evidence="15">RdRp</fullName>
    </submittedName>
</protein>
<dbReference type="Proteomes" id="UP000831028">
    <property type="component" value="Segment"/>
</dbReference>
<evidence type="ECO:0000313" key="16">
    <source>
        <dbReference type="Proteomes" id="UP000831028"/>
    </source>
</evidence>
<sequence>MLDSAFLLHLKQSLWRVLLTLCLAFCISFCTLFIWGGLGFGMAILGVVSLHVNLLGFTFLVFLGPFSLMIITKLFRDSIRAEKVLIEIHGAESALWVAHETFDVIGHPMKGAFRELIWDGHDQSGDWLLAWAKVFHLPSELQDMIGEGAASIGSRLWSSLVLSLDLLMDERWSCILSFVGISMMFKRTVTAGWSFAGKFIAFHLTVFMVLWHAPPDIIIPWVVRCFYWLLRFTVWVTRYPDEIKQWLSWRFTLVVVNFVAWAESLNTELERKHSIVLTRGGSRLSQHFKAAVMQATVFINDLSLPNWVRTRGSYLPGPKTLKDSLDLMKDLGWPINVDFDEAHQIAEELNFKEWLLGGSTFKQGIHNSKVQVDEALETLRGASIAYKRTEQYATVKNELEATSRYFKSPKYDFPDIALDDVWFLLGDIFRHSRLTPFNYIIRMWEKKYALGAFMTDPDAPWKKYKRSKFIKAMGGFGPFKKLWAATFYYAASIIPVSAVSVKGEALPPSKWMKDKVRTVIGSPITQYILSTIWNYGPNHKFAWESTPIKIGMPLNGYWMTEIWKRHARCQIHVEGDFEAFDSTVSGKVVDTIRAIRKKGYEMHKDRDRIAELIDINYDLVTGQLLNTTSTGNIYYKGTGLTTGHSSTSMDNSTALVVIYLMAWKDLTGLSAKEFVYYNELSCFGDDHVLSINAAKPAVWTPRNIRSTMKKWGLTNNLEIKKSLDDISFLSKKGRRANAAEVKELASFGVKTQFIVWHMKDKLVGKLTAPVRSMAPSYRLKRLLSYLSLTAHHRDVYDGIVNVISSSKSLMAQMRNNKLKIPTYGSVLRNWYAESPGPMRHSEFDAEVDEFENTGKIVTYGNVSLMDGIVGALSMVPDFLSPLLFNYGFHRALQGYLYNHLCWVPDLMALSNNILGPGTLEFTCSRTNYRWLETSLFSVGLSGCNPSTLLLRHWLFCLYTRMRPTMRWAPFANFVVKQILSVQYLVNGRVGTESRDAELSIDFVICAALLSWVDIPDWFPFVARFILPDVQLLIDSIVHYFLVTVWSSVPPNFRETTSSIRKMDAELGPIGVEAPTGTGKSTAFIQHLNLTVGDRYDKIVVIEPTSKLVLGLVGYMQVSYGLSVSGATTGLRLDRSKKVFYLTPVALMSHLDLLNHNNLFVLDEAHRDEEWTVALRLLLKRAKIPSLFVTATMTEDVKQDVQLHLQVPIANLWTVTSHIEQVEVPLRDVLSHYEKLALEHGNHVAPGSRALIFVPTRDMADRLASRCRKQASALHSMTSEISDWDKTVYFATPVAEVGITVPDVNLVVSPNFHLGENNRLLALPSATVQQRKGRTGRTNNGLFKYYEYSGVKDVMPGAEFTAKNVQALIMNGMPPRLAWALSKESVLSAFGMAGQSESENADVLLRGIEVFMQNIAPVLRNLQAASMTADPLFGDGYVLHHTGVGNISSSYPQPGGNFRDLAIETITMMLRAKAKGDTIPNWACVDEMDRIAGPIVRVKNLVQSWLCDEETSSLNPKNSEPSGLLSDVYEIKEIFRLLNSIKNQD</sequence>
<feature type="transmembrane region" description="Helical" evidence="11">
    <location>
        <begin position="246"/>
        <end position="262"/>
    </location>
</feature>
<feature type="transmembrane region" description="Helical" evidence="11">
    <location>
        <begin position="217"/>
        <end position="234"/>
    </location>
</feature>
<dbReference type="EMBL" id="MN560974">
    <property type="protein sequence ID" value="QHI00151.1"/>
    <property type="molecule type" value="Genomic_RNA"/>
</dbReference>
<evidence type="ECO:0000256" key="11">
    <source>
        <dbReference type="SAM" id="Phobius"/>
    </source>
</evidence>
<keyword evidence="11" id="KW-0812">Transmembrane</keyword>
<evidence type="ECO:0000256" key="6">
    <source>
        <dbReference type="ARBA" id="ARBA00022741"/>
    </source>
</evidence>
<keyword evidence="11" id="KW-1133">Transmembrane helix</keyword>
<dbReference type="GO" id="GO:0016787">
    <property type="term" value="F:hydrolase activity"/>
    <property type="evidence" value="ECO:0007669"/>
    <property type="project" value="UniProtKB-KW"/>
</dbReference>
<keyword evidence="3" id="KW-0696">RNA-directed RNA polymerase</keyword>
<dbReference type="InterPro" id="IPR014001">
    <property type="entry name" value="Helicase_ATP-bd"/>
</dbReference>
<evidence type="ECO:0000256" key="4">
    <source>
        <dbReference type="ARBA" id="ARBA00022679"/>
    </source>
</evidence>
<feature type="transmembrane region" description="Helical" evidence="11">
    <location>
        <begin position="21"/>
        <end position="48"/>
    </location>
</feature>
<keyword evidence="11" id="KW-0472">Membrane</keyword>
<dbReference type="InterPro" id="IPR043502">
    <property type="entry name" value="DNA/RNA_pol_sf"/>
</dbReference>
<evidence type="ECO:0000256" key="2">
    <source>
        <dbReference type="ARBA" id="ARBA00004340"/>
    </source>
</evidence>
<keyword evidence="8" id="KW-0067">ATP-binding</keyword>
<dbReference type="GO" id="GO:0044423">
    <property type="term" value="C:virion component"/>
    <property type="evidence" value="ECO:0007669"/>
    <property type="project" value="UniProtKB-KW"/>
</dbReference>
<dbReference type="InterPro" id="IPR001650">
    <property type="entry name" value="Helicase_C-like"/>
</dbReference>
<dbReference type="InterPro" id="IPR027417">
    <property type="entry name" value="P-loop_NTPase"/>
</dbReference>
<keyword evidence="10" id="KW-0693">Viral RNA replication</keyword>
<gene>
    <name evidence="15" type="ORF">BdFV1_gp1</name>
</gene>
<dbReference type="Pfam" id="PF00271">
    <property type="entry name" value="Helicase_C"/>
    <property type="match status" value="1"/>
</dbReference>
<evidence type="ECO:0000256" key="9">
    <source>
        <dbReference type="ARBA" id="ARBA00022844"/>
    </source>
</evidence>
<evidence type="ECO:0000256" key="8">
    <source>
        <dbReference type="ARBA" id="ARBA00022840"/>
    </source>
</evidence>
<evidence type="ECO:0000313" key="15">
    <source>
        <dbReference type="EMBL" id="QHI00151.1"/>
    </source>
</evidence>
<evidence type="ECO:0000259" key="13">
    <source>
        <dbReference type="PROSITE" id="PS51192"/>
    </source>
</evidence>
<dbReference type="Pfam" id="PF00680">
    <property type="entry name" value="RdRP_1"/>
    <property type="match status" value="1"/>
</dbReference>
<keyword evidence="7" id="KW-0378">Hydrolase</keyword>
<dbReference type="GO" id="GO:0003968">
    <property type="term" value="F:RNA-directed RNA polymerase activity"/>
    <property type="evidence" value="ECO:0007669"/>
    <property type="project" value="UniProtKB-KW"/>
</dbReference>
<dbReference type="Gene3D" id="3.30.70.270">
    <property type="match status" value="1"/>
</dbReference>
<dbReference type="Pfam" id="PF00270">
    <property type="entry name" value="DEAD"/>
    <property type="match status" value="1"/>
</dbReference>
<evidence type="ECO:0000256" key="7">
    <source>
        <dbReference type="ARBA" id="ARBA00022801"/>
    </source>
</evidence>
<dbReference type="InterPro" id="IPR043128">
    <property type="entry name" value="Rev_trsase/Diguanyl_cyclase"/>
</dbReference>
<keyword evidence="5" id="KW-0548">Nucleotidyltransferase</keyword>
<dbReference type="PANTHER" id="PTHR24031">
    <property type="entry name" value="RNA HELICASE"/>
    <property type="match status" value="1"/>
</dbReference>
<feature type="domain" description="RdRp catalytic" evidence="12">
    <location>
        <begin position="570"/>
        <end position="699"/>
    </location>
</feature>
<name>A0AAE6S9I5_9VIRU</name>
<dbReference type="SMART" id="SM00487">
    <property type="entry name" value="DEXDc"/>
    <property type="match status" value="1"/>
</dbReference>
<keyword evidence="6" id="KW-0547">Nucleotide-binding</keyword>
<keyword evidence="16" id="KW-1185">Reference proteome</keyword>
<accession>A0AAE6S9I5</accession>
<dbReference type="GO" id="GO:0006351">
    <property type="term" value="P:DNA-templated transcription"/>
    <property type="evidence" value="ECO:0007669"/>
    <property type="project" value="InterPro"/>
</dbReference>
<evidence type="ECO:0000256" key="3">
    <source>
        <dbReference type="ARBA" id="ARBA00022484"/>
    </source>
</evidence>
<evidence type="ECO:0000256" key="5">
    <source>
        <dbReference type="ARBA" id="ARBA00022695"/>
    </source>
</evidence>
<dbReference type="InterPro" id="IPR007094">
    <property type="entry name" value="RNA-dir_pol_PSvirus"/>
</dbReference>
<proteinExistence type="predicted"/>
<dbReference type="GO" id="GO:0043657">
    <property type="term" value="C:host cell"/>
    <property type="evidence" value="ECO:0007669"/>
    <property type="project" value="UniProtKB-SubCell"/>
</dbReference>
<evidence type="ECO:0000256" key="10">
    <source>
        <dbReference type="ARBA" id="ARBA00022953"/>
    </source>
</evidence>
<dbReference type="SUPFAM" id="SSF56672">
    <property type="entry name" value="DNA/RNA polymerases"/>
    <property type="match status" value="1"/>
</dbReference>
<dbReference type="SMART" id="SM00490">
    <property type="entry name" value="HELICc"/>
    <property type="match status" value="1"/>
</dbReference>
<feature type="domain" description="Helicase ATP-binding" evidence="13">
    <location>
        <begin position="1060"/>
        <end position="1210"/>
    </location>
</feature>
<dbReference type="PROSITE" id="PS50507">
    <property type="entry name" value="RDRP_SSRNA_POS"/>
    <property type="match status" value="1"/>
</dbReference>
<dbReference type="GO" id="GO:0039694">
    <property type="term" value="P:viral RNA genome replication"/>
    <property type="evidence" value="ECO:0007669"/>
    <property type="project" value="InterPro"/>
</dbReference>
<comment type="subcellular location">
    <subcellularLocation>
        <location evidence="2">Host cell</location>
    </subcellularLocation>
    <subcellularLocation>
        <location evidence="1">Virion</location>
    </subcellularLocation>
</comment>
<feature type="transmembrane region" description="Helical" evidence="11">
    <location>
        <begin position="191"/>
        <end position="211"/>
    </location>
</feature>
<feature type="domain" description="Helicase C-terminal" evidence="14">
    <location>
        <begin position="1227"/>
        <end position="1375"/>
    </location>
</feature>
<dbReference type="InterPro" id="IPR011545">
    <property type="entry name" value="DEAD/DEAH_box_helicase_dom"/>
</dbReference>
<dbReference type="PROSITE" id="PS51194">
    <property type="entry name" value="HELICASE_CTER"/>
    <property type="match status" value="1"/>
</dbReference>
<evidence type="ECO:0000256" key="1">
    <source>
        <dbReference type="ARBA" id="ARBA00004328"/>
    </source>
</evidence>
<dbReference type="SUPFAM" id="SSF52540">
    <property type="entry name" value="P-loop containing nucleoside triphosphate hydrolases"/>
    <property type="match status" value="1"/>
</dbReference>
<evidence type="ECO:0000259" key="12">
    <source>
        <dbReference type="PROSITE" id="PS50507"/>
    </source>
</evidence>
<keyword evidence="9" id="KW-0946">Virion</keyword>
<feature type="transmembrane region" description="Helical" evidence="11">
    <location>
        <begin position="54"/>
        <end position="75"/>
    </location>
</feature>
<dbReference type="GO" id="GO:0003723">
    <property type="term" value="F:RNA binding"/>
    <property type="evidence" value="ECO:0007669"/>
    <property type="project" value="InterPro"/>
</dbReference>
<dbReference type="InterPro" id="IPR001205">
    <property type="entry name" value="RNA-dir_pol_C"/>
</dbReference>
<dbReference type="Gene3D" id="3.40.50.300">
    <property type="entry name" value="P-loop containing nucleotide triphosphate hydrolases"/>
    <property type="match status" value="2"/>
</dbReference>
<dbReference type="PROSITE" id="PS51192">
    <property type="entry name" value="HELICASE_ATP_BIND_1"/>
    <property type="match status" value="1"/>
</dbReference>
<organism evidence="15 16">
    <name type="scientific">Botryosphaeria dothidea fusarivirus 1</name>
    <dbReference type="NCBI Taxonomy" id="2698667"/>
    <lineage>
        <taxon>Viruses</taxon>
        <taxon>Riboviria</taxon>
        <taxon>Orthornavirae</taxon>
        <taxon>Pisuviricota</taxon>
        <taxon>Duplopiviricetes</taxon>
        <taxon>Durnavirales</taxon>
        <taxon>Fusariviridae</taxon>
        <taxon>Alphafusarivirus</taxon>
        <taxon>Alphafusarivirus botryospheriae</taxon>
    </lineage>
</organism>
<reference evidence="15 16" key="1">
    <citation type="submission" date="2019-10" db="EMBL/GenBank/DDBJ databases">
        <authorList>
            <person name="Liu W."/>
        </authorList>
    </citation>
    <scope>NUCLEOTIDE SEQUENCE [LARGE SCALE GENOMIC DNA]</scope>
    <source>
        <strain evidence="15 16">SDAU11-86</strain>
    </source>
</reference>